<organism evidence="2 3">
    <name type="scientific">Thanatephorus cucumeris (strain AG1-IB / isolate 7/3/14)</name>
    <name type="common">Lettuce bottom rot fungus</name>
    <name type="synonym">Rhizoctonia solani</name>
    <dbReference type="NCBI Taxonomy" id="1108050"/>
    <lineage>
        <taxon>Eukaryota</taxon>
        <taxon>Fungi</taxon>
        <taxon>Dikarya</taxon>
        <taxon>Basidiomycota</taxon>
        <taxon>Agaricomycotina</taxon>
        <taxon>Agaricomycetes</taxon>
        <taxon>Cantharellales</taxon>
        <taxon>Ceratobasidiaceae</taxon>
        <taxon>Rhizoctonia</taxon>
        <taxon>Rhizoctonia solani AG-1</taxon>
    </lineage>
</organism>
<dbReference type="OrthoDB" id="3266451at2759"/>
<dbReference type="EMBL" id="LN679166">
    <property type="protein sequence ID" value="CEL62354.1"/>
    <property type="molecule type" value="Genomic_DNA"/>
</dbReference>
<protein>
    <recommendedName>
        <fullName evidence="1">F-box domain-containing protein</fullName>
    </recommendedName>
</protein>
<sequence>MCCSVGDQNMLELQIFASHFRPRECPCRSKVMANELIAARQQLSASLDRYAQVCLSIRNNHHRSSHIAGFPLPEIASELPYLLLLQEKLQEAAQNLTRVHNLKQAKSTLVYPPPVYKLPNEILAQIFRLVVEGQSQELYLTAEHSASPMPRYADFIAQTCSHWREVALECSPLWRHIYLTPHPTRFDSVLDNAKTYAQRANHHALELHITDLEGQDSDLNSAWLLGKFVASIADRVESFEILRHNFNGSEIESKALAAVLKGCSRTFTKLSTHSKVGTNHCFIEPLIPSDGDDDEDVVGAIEVDISGEQIESGLAHLTVLHGCHIHPRWTSAAYQGLVDLRLTSKHDYHYQCSKIDSDEFTTILSASPCLRILHFGYQPPVLWPEYSCSHSCTAP</sequence>
<dbReference type="Gene3D" id="1.20.1280.50">
    <property type="match status" value="1"/>
</dbReference>
<proteinExistence type="predicted"/>
<evidence type="ECO:0000259" key="1">
    <source>
        <dbReference type="Pfam" id="PF12937"/>
    </source>
</evidence>
<dbReference type="AlphaFoldDB" id="A0A0B7FZS0"/>
<gene>
    <name evidence="2" type="ORF">RSOLAG1IB_10407</name>
</gene>
<accession>A0A0B7FZS0</accession>
<feature type="domain" description="F-box" evidence="1">
    <location>
        <begin position="117"/>
        <end position="179"/>
    </location>
</feature>
<dbReference type="Pfam" id="PF12937">
    <property type="entry name" value="F-box-like"/>
    <property type="match status" value="1"/>
</dbReference>
<evidence type="ECO:0000313" key="3">
    <source>
        <dbReference type="Proteomes" id="UP000059188"/>
    </source>
</evidence>
<keyword evidence="3" id="KW-1185">Reference proteome</keyword>
<name>A0A0B7FZS0_THACB</name>
<dbReference type="InterPro" id="IPR001810">
    <property type="entry name" value="F-box_dom"/>
</dbReference>
<evidence type="ECO:0000313" key="2">
    <source>
        <dbReference type="EMBL" id="CEL62354.1"/>
    </source>
</evidence>
<dbReference type="STRING" id="1108050.A0A0B7FZS0"/>
<reference evidence="2 3" key="1">
    <citation type="submission" date="2014-11" db="EMBL/GenBank/DDBJ databases">
        <authorList>
            <person name="Wibberg Daniel"/>
        </authorList>
    </citation>
    <scope>NUCLEOTIDE SEQUENCE [LARGE SCALE GENOMIC DNA]</scope>
    <source>
        <strain evidence="2">Rhizoctonia solani AG1-IB 7/3/14</strain>
    </source>
</reference>
<dbReference type="Proteomes" id="UP000059188">
    <property type="component" value="Unassembled WGS sequence"/>
</dbReference>